<keyword evidence="9" id="KW-0808">Transferase</keyword>
<dbReference type="InterPro" id="IPR000917">
    <property type="entry name" value="Sulfatase_N"/>
</dbReference>
<proteinExistence type="predicted"/>
<feature type="transmembrane region" description="Helical" evidence="7">
    <location>
        <begin position="135"/>
        <end position="153"/>
    </location>
</feature>
<reference evidence="9 10" key="1">
    <citation type="submission" date="2016-11" db="EMBL/GenBank/DDBJ databases">
        <authorList>
            <person name="Jaros S."/>
            <person name="Januszkiewicz K."/>
            <person name="Wedrychowicz H."/>
        </authorList>
    </citation>
    <scope>NUCLEOTIDE SEQUENCE [LARGE SCALE GENOMIC DNA]</scope>
    <source>
        <strain evidence="9 10">DSM 14214</strain>
    </source>
</reference>
<organism evidence="9 10">
    <name type="scientific">Anaerotignum lactatifermentans DSM 14214</name>
    <dbReference type="NCBI Taxonomy" id="1121323"/>
    <lineage>
        <taxon>Bacteria</taxon>
        <taxon>Bacillati</taxon>
        <taxon>Bacillota</taxon>
        <taxon>Clostridia</taxon>
        <taxon>Lachnospirales</taxon>
        <taxon>Anaerotignaceae</taxon>
        <taxon>Anaerotignum</taxon>
    </lineage>
</organism>
<dbReference type="EMBL" id="FRAH01000017">
    <property type="protein sequence ID" value="SHK14566.1"/>
    <property type="molecule type" value="Genomic_DNA"/>
</dbReference>
<dbReference type="PANTHER" id="PTHR47371">
    <property type="entry name" value="LIPOTEICHOIC ACID SYNTHASE"/>
    <property type="match status" value="1"/>
</dbReference>
<feature type="transmembrane region" description="Helical" evidence="7">
    <location>
        <begin position="55"/>
        <end position="76"/>
    </location>
</feature>
<keyword evidence="4 7" id="KW-0812">Transmembrane</keyword>
<keyword evidence="10" id="KW-1185">Reference proteome</keyword>
<dbReference type="GO" id="GO:0016740">
    <property type="term" value="F:transferase activity"/>
    <property type="evidence" value="ECO:0007669"/>
    <property type="project" value="UniProtKB-KW"/>
</dbReference>
<feature type="domain" description="Sulfatase N-terminal" evidence="8">
    <location>
        <begin position="259"/>
        <end position="549"/>
    </location>
</feature>
<accession>A0A1M6Q388</accession>
<dbReference type="PANTHER" id="PTHR47371:SF3">
    <property type="entry name" value="PHOSPHOGLYCEROL TRANSFERASE I"/>
    <property type="match status" value="1"/>
</dbReference>
<evidence type="ECO:0000313" key="10">
    <source>
        <dbReference type="Proteomes" id="UP000183975"/>
    </source>
</evidence>
<evidence type="ECO:0000313" key="9">
    <source>
        <dbReference type="EMBL" id="SHK14566.1"/>
    </source>
</evidence>
<evidence type="ECO:0000256" key="7">
    <source>
        <dbReference type="SAM" id="Phobius"/>
    </source>
</evidence>
<dbReference type="SUPFAM" id="SSF53649">
    <property type="entry name" value="Alkaline phosphatase-like"/>
    <property type="match status" value="1"/>
</dbReference>
<keyword evidence="3" id="KW-1003">Cell membrane</keyword>
<feature type="transmembrane region" description="Helical" evidence="7">
    <location>
        <begin position="83"/>
        <end position="100"/>
    </location>
</feature>
<gene>
    <name evidence="9" type="ORF">SAMN02745138_01226</name>
</gene>
<feature type="transmembrane region" description="Helical" evidence="7">
    <location>
        <begin position="20"/>
        <end position="43"/>
    </location>
</feature>
<dbReference type="CDD" id="cd16015">
    <property type="entry name" value="LTA_synthase"/>
    <property type="match status" value="1"/>
</dbReference>
<evidence type="ECO:0000256" key="4">
    <source>
        <dbReference type="ARBA" id="ARBA00022692"/>
    </source>
</evidence>
<dbReference type="Pfam" id="PF00884">
    <property type="entry name" value="Sulfatase"/>
    <property type="match status" value="1"/>
</dbReference>
<sequence>MKTFSKQSKKLRKFFHSAPLPRAILWILTLVFPIYMTLVANYISFGSRSMLSALITAQTGAFLLGLLLVYGVYFTFVFLFRRFSTAAGITGFLFILLPLIDHFKSIILQDHFYPWDLTLAQNAGSFTEFLGSISFPWQYILLFAVTILYWLFLHMTRPMLPIRSKVHFVGVPVLAALLVVFVTNTTVRGCYEPLFGIVVNEETDQDYIYDNYGFLTGFALNFGTVDTLMPQDYSEEVMAEMFAPFVPTREENTSDFENPDVIVVLSEAFWDPTKLEGVTFSDDPLKNYRAIAAEHPSGEMVSCTFGGGTIRPEFEIQSGMSTSTLPSGNMPYQQYLKEKTFSYAQLFKSLGYDTLGVHTYQKTFYERDRAYPLMGYDDFLGENDMHAELHWNSGPYITDQTIAEEIIYQLEQPHETGLYLTAITMENHSLYTDKFDSSDWDIKVSGDNLSEQEVISLQNYAKGVSDSDAALGMLYDYIMQREKPTVLLWYGDHLPTLGDNFTPYTSTGTIHADKAAEWTDEEKYTMFCTPYVMFANYDTGNDYRAEDQQVSPYLLPALLCDYINAPACLQTNFLLHVYETCPVMSPYYNLYTPGTTAKEHEELQKLHRYLTYDELIGEKYLDKMQGFEF</sequence>
<evidence type="ECO:0000259" key="8">
    <source>
        <dbReference type="Pfam" id="PF00884"/>
    </source>
</evidence>
<keyword evidence="6 7" id="KW-0472">Membrane</keyword>
<dbReference type="InterPro" id="IPR050448">
    <property type="entry name" value="OpgB/LTA_synthase_biosynth"/>
</dbReference>
<evidence type="ECO:0000256" key="3">
    <source>
        <dbReference type="ARBA" id="ARBA00022475"/>
    </source>
</evidence>
<keyword evidence="5 7" id="KW-1133">Transmembrane helix</keyword>
<dbReference type="Proteomes" id="UP000183975">
    <property type="component" value="Unassembled WGS sequence"/>
</dbReference>
<dbReference type="InterPro" id="IPR017850">
    <property type="entry name" value="Alkaline_phosphatase_core_sf"/>
</dbReference>
<feature type="transmembrane region" description="Helical" evidence="7">
    <location>
        <begin position="165"/>
        <end position="183"/>
    </location>
</feature>
<evidence type="ECO:0000256" key="1">
    <source>
        <dbReference type="ARBA" id="ARBA00004651"/>
    </source>
</evidence>
<dbReference type="Gene3D" id="3.40.720.10">
    <property type="entry name" value="Alkaline Phosphatase, subunit A"/>
    <property type="match status" value="1"/>
</dbReference>
<name>A0A1M6Q388_9FIRM</name>
<evidence type="ECO:0000256" key="2">
    <source>
        <dbReference type="ARBA" id="ARBA00004936"/>
    </source>
</evidence>
<evidence type="ECO:0000256" key="6">
    <source>
        <dbReference type="ARBA" id="ARBA00023136"/>
    </source>
</evidence>
<comment type="pathway">
    <text evidence="2">Cell wall biogenesis; lipoteichoic acid biosynthesis.</text>
</comment>
<dbReference type="GO" id="GO:0005886">
    <property type="term" value="C:plasma membrane"/>
    <property type="evidence" value="ECO:0007669"/>
    <property type="project" value="UniProtKB-SubCell"/>
</dbReference>
<dbReference type="OrthoDB" id="243547at2"/>
<protein>
    <submittedName>
        <fullName evidence="9">Phosphoglycerol transferase MdoB</fullName>
    </submittedName>
</protein>
<comment type="subcellular location">
    <subcellularLocation>
        <location evidence="1">Cell membrane</location>
        <topology evidence="1">Multi-pass membrane protein</topology>
    </subcellularLocation>
</comment>
<evidence type="ECO:0000256" key="5">
    <source>
        <dbReference type="ARBA" id="ARBA00022989"/>
    </source>
</evidence>
<dbReference type="AlphaFoldDB" id="A0A1M6Q388"/>
<dbReference type="RefSeq" id="WP_072850137.1">
    <property type="nucleotide sequence ID" value="NZ_FRAH01000017.1"/>
</dbReference>